<dbReference type="EMBL" id="FOZS01000008">
    <property type="protein sequence ID" value="SFT06417.1"/>
    <property type="molecule type" value="Genomic_DNA"/>
</dbReference>
<reference evidence="2" key="1">
    <citation type="submission" date="2016-10" db="EMBL/GenBank/DDBJ databases">
        <authorList>
            <person name="Varghese N."/>
            <person name="Submissions S."/>
        </authorList>
    </citation>
    <scope>NUCLEOTIDE SEQUENCE [LARGE SCALE GENOMIC DNA]</scope>
    <source>
        <strain evidence="2">DSM 22427</strain>
    </source>
</reference>
<name>A0A1I6UYL8_9EURY</name>
<protein>
    <submittedName>
        <fullName evidence="1">Uncharacterized protein</fullName>
    </submittedName>
</protein>
<evidence type="ECO:0000313" key="2">
    <source>
        <dbReference type="Proteomes" id="UP000199199"/>
    </source>
</evidence>
<dbReference type="RefSeq" id="WP_175507268.1">
    <property type="nucleotide sequence ID" value="NZ_FOZS01000008.1"/>
</dbReference>
<gene>
    <name evidence="1" type="ORF">SAMN04488556_4172</name>
</gene>
<dbReference type="Proteomes" id="UP000199199">
    <property type="component" value="Unassembled WGS sequence"/>
</dbReference>
<organism evidence="1 2">
    <name type="scientific">Halostagnicola kamekurae</name>
    <dbReference type="NCBI Taxonomy" id="619731"/>
    <lineage>
        <taxon>Archaea</taxon>
        <taxon>Methanobacteriati</taxon>
        <taxon>Methanobacteriota</taxon>
        <taxon>Stenosarchaea group</taxon>
        <taxon>Halobacteria</taxon>
        <taxon>Halobacteriales</taxon>
        <taxon>Natrialbaceae</taxon>
        <taxon>Halostagnicola</taxon>
    </lineage>
</organism>
<dbReference type="OrthoDB" id="372355at2157"/>
<evidence type="ECO:0000313" key="1">
    <source>
        <dbReference type="EMBL" id="SFT06417.1"/>
    </source>
</evidence>
<proteinExistence type="predicted"/>
<keyword evidence="2" id="KW-1185">Reference proteome</keyword>
<dbReference type="AlphaFoldDB" id="A0A1I6UYL8"/>
<accession>A0A1I6UYL8</accession>
<sequence>MSEYSVWKVSDDGFTTFTEDPLFAEWCEIRGWMVSIVSYEVDQDE</sequence>